<keyword evidence="6 8" id="KW-0449">Lipoprotein</keyword>
<organism evidence="10">
    <name type="scientific">Candidatus Kentrum sp. FM</name>
    <dbReference type="NCBI Taxonomy" id="2126340"/>
    <lineage>
        <taxon>Bacteria</taxon>
        <taxon>Pseudomonadati</taxon>
        <taxon>Pseudomonadota</taxon>
        <taxon>Gammaproteobacteria</taxon>
        <taxon>Candidatus Kentrum</taxon>
    </lineage>
</organism>
<dbReference type="EMBL" id="CAADFA010000526">
    <property type="protein sequence ID" value="VFJ69554.1"/>
    <property type="molecule type" value="Genomic_DNA"/>
</dbReference>
<dbReference type="InterPro" id="IPR006665">
    <property type="entry name" value="OmpA-like"/>
</dbReference>
<evidence type="ECO:0000313" key="11">
    <source>
        <dbReference type="EMBL" id="VFJ70609.1"/>
    </source>
</evidence>
<dbReference type="EMBL" id="CAADFL010000537">
    <property type="protein sequence ID" value="VFK18310.1"/>
    <property type="molecule type" value="Genomic_DNA"/>
</dbReference>
<feature type="domain" description="OmpA-like" evidence="9">
    <location>
        <begin position="57"/>
        <end position="173"/>
    </location>
</feature>
<dbReference type="EMBL" id="CAADEZ010000555">
    <property type="protein sequence ID" value="VFJ70609.1"/>
    <property type="molecule type" value="Genomic_DNA"/>
</dbReference>
<keyword evidence="7 8" id="KW-0131">Cell cycle</keyword>
<dbReference type="AlphaFoldDB" id="A0A450TNW2"/>
<comment type="similarity">
    <text evidence="8">Belongs to the Pal lipoprotein family.</text>
</comment>
<evidence type="ECO:0000256" key="3">
    <source>
        <dbReference type="ARBA" id="ARBA00023136"/>
    </source>
</evidence>
<dbReference type="PANTHER" id="PTHR30329:SF21">
    <property type="entry name" value="LIPOPROTEIN YIAD-RELATED"/>
    <property type="match status" value="1"/>
</dbReference>
<dbReference type="PRINTS" id="PR01021">
    <property type="entry name" value="OMPADOMAIN"/>
</dbReference>
<keyword evidence="4 8" id="KW-0564">Palmitate</keyword>
<evidence type="ECO:0000256" key="4">
    <source>
        <dbReference type="ARBA" id="ARBA00023139"/>
    </source>
</evidence>
<dbReference type="InterPro" id="IPR014169">
    <property type="entry name" value="Pal_lipo_C"/>
</dbReference>
<comment type="subunit">
    <text evidence="8">The Tol-Pal system is composed of five core proteins: the inner membrane proteins TolA, TolQ and TolR, the periplasmic protein TolB and the outer membrane protein Pal. They form a network linking the inner and outer membranes and the peptidoglycan layer.</text>
</comment>
<evidence type="ECO:0000259" key="9">
    <source>
        <dbReference type="PROSITE" id="PS51123"/>
    </source>
</evidence>
<dbReference type="Pfam" id="PF00691">
    <property type="entry name" value="OmpA"/>
    <property type="match status" value="1"/>
</dbReference>
<evidence type="ECO:0000256" key="1">
    <source>
        <dbReference type="ARBA" id="ARBA00022618"/>
    </source>
</evidence>
<sequence>MNKRIAQLVAIGFSSLALISCESFSAKDESDQSAIVEDKGVYAGGIDVSEPAISPLDDPSSLLSKRTIYFDLDQSNIKPEYREIIDAHTRYLSDNPSIRVELIGHCDERGTPEYNLALGERRAKAVSQSMSVLGVPYNQLTTNSYGEEQPAVLGHNEAAWAQNRRVEILYPNR</sequence>
<evidence type="ECO:0000256" key="5">
    <source>
        <dbReference type="ARBA" id="ARBA00023237"/>
    </source>
</evidence>
<dbReference type="InterPro" id="IPR006664">
    <property type="entry name" value="OMP_bac"/>
</dbReference>
<evidence type="ECO:0000313" key="10">
    <source>
        <dbReference type="EMBL" id="VFJ69554.1"/>
    </source>
</evidence>
<evidence type="ECO:0000256" key="7">
    <source>
        <dbReference type="ARBA" id="ARBA00023306"/>
    </source>
</evidence>
<dbReference type="PROSITE" id="PS51123">
    <property type="entry name" value="OMPA_2"/>
    <property type="match status" value="1"/>
</dbReference>
<evidence type="ECO:0000313" key="12">
    <source>
        <dbReference type="EMBL" id="VFK18310.1"/>
    </source>
</evidence>
<reference evidence="10" key="1">
    <citation type="submission" date="2019-02" db="EMBL/GenBank/DDBJ databases">
        <authorList>
            <person name="Gruber-Vodicka R. H."/>
            <person name="Seah K. B. B."/>
        </authorList>
    </citation>
    <scope>NUCLEOTIDE SEQUENCE</scope>
    <source>
        <strain evidence="11">BECK_BZ163</strain>
        <strain evidence="12">BECK_BZ164</strain>
        <strain evidence="10">BECK_BZ165</strain>
    </source>
</reference>
<keyword evidence="2 8" id="KW-0732">Signal</keyword>
<dbReference type="PROSITE" id="PS51257">
    <property type="entry name" value="PROKAR_LIPOPROTEIN"/>
    <property type="match status" value="1"/>
</dbReference>
<dbReference type="InterPro" id="IPR036737">
    <property type="entry name" value="OmpA-like_sf"/>
</dbReference>
<accession>A0A450TNW2</accession>
<evidence type="ECO:0000256" key="6">
    <source>
        <dbReference type="ARBA" id="ARBA00023288"/>
    </source>
</evidence>
<dbReference type="SUPFAM" id="SSF103088">
    <property type="entry name" value="OmpA-like"/>
    <property type="match status" value="1"/>
</dbReference>
<dbReference type="NCBIfam" id="TIGR02802">
    <property type="entry name" value="Pal_lipo"/>
    <property type="match status" value="1"/>
</dbReference>
<name>A0A450TNW2_9GAMM</name>
<dbReference type="PANTHER" id="PTHR30329">
    <property type="entry name" value="STATOR ELEMENT OF FLAGELLAR MOTOR COMPLEX"/>
    <property type="match status" value="1"/>
</dbReference>
<keyword evidence="1 8" id="KW-0132">Cell division</keyword>
<dbReference type="CDD" id="cd07185">
    <property type="entry name" value="OmpA_C-like"/>
    <property type="match status" value="1"/>
</dbReference>
<evidence type="ECO:0000256" key="2">
    <source>
        <dbReference type="ARBA" id="ARBA00022729"/>
    </source>
</evidence>
<dbReference type="Gene3D" id="3.30.1330.60">
    <property type="entry name" value="OmpA-like domain"/>
    <property type="match status" value="1"/>
</dbReference>
<dbReference type="HAMAP" id="MF_02204">
    <property type="entry name" value="Pal"/>
    <property type="match status" value="1"/>
</dbReference>
<comment type="subcellular location">
    <subcellularLocation>
        <location evidence="8">Cell outer membrane</location>
        <topology evidence="8">Lipid-anchor</topology>
    </subcellularLocation>
</comment>
<protein>
    <recommendedName>
        <fullName evidence="8">Peptidoglycan-associated lipoprotein</fullName>
        <shortName evidence="8">PAL</shortName>
    </recommendedName>
</protein>
<comment type="function">
    <text evidence="8">Part of the Tol-Pal system, which plays a role in outer membrane invagination during cell division and is important for maintaining outer membrane integrity.</text>
</comment>
<proteinExistence type="inferred from homology"/>
<dbReference type="InterPro" id="IPR039001">
    <property type="entry name" value="Pal"/>
</dbReference>
<dbReference type="InterPro" id="IPR050330">
    <property type="entry name" value="Bact_OuterMem_StrucFunc"/>
</dbReference>
<dbReference type="GO" id="GO:0051301">
    <property type="term" value="P:cell division"/>
    <property type="evidence" value="ECO:0007669"/>
    <property type="project" value="UniProtKB-UniRule"/>
</dbReference>
<keyword evidence="3 8" id="KW-0472">Membrane</keyword>
<dbReference type="GO" id="GO:0009279">
    <property type="term" value="C:cell outer membrane"/>
    <property type="evidence" value="ECO:0007669"/>
    <property type="project" value="UniProtKB-SubCell"/>
</dbReference>
<keyword evidence="5 8" id="KW-0998">Cell outer membrane</keyword>
<evidence type="ECO:0000256" key="8">
    <source>
        <dbReference type="HAMAP-Rule" id="MF_02204"/>
    </source>
</evidence>
<gene>
    <name evidence="8" type="primary">pal</name>
    <name evidence="11" type="ORF">BECKFM1743A_GA0114220_105552</name>
    <name evidence="12" type="ORF">BECKFM1743B_GA0114221_105372</name>
    <name evidence="10" type="ORF">BECKFM1743C_GA0114222_105262</name>
</gene>